<keyword evidence="3" id="KW-1185">Reference proteome</keyword>
<protein>
    <recommendedName>
        <fullName evidence="4">B box-type domain-containing protein</fullName>
    </recommendedName>
</protein>
<dbReference type="AlphaFoldDB" id="A0A1C7FGR4"/>
<dbReference type="Proteomes" id="UP000092528">
    <property type="component" value="Chromosome 2"/>
</dbReference>
<gene>
    <name evidence="2" type="ORF">VSVS05_03871</name>
</gene>
<evidence type="ECO:0000313" key="3">
    <source>
        <dbReference type="Proteomes" id="UP000092528"/>
    </source>
</evidence>
<dbReference type="EMBL" id="CP016415">
    <property type="protein sequence ID" value="ANU38907.1"/>
    <property type="molecule type" value="Genomic_DNA"/>
</dbReference>
<name>A0A1C7FGR4_9VIBR</name>
<keyword evidence="1" id="KW-0812">Transmembrane</keyword>
<keyword evidence="1" id="KW-1133">Transmembrane helix</keyword>
<keyword evidence="1" id="KW-0472">Membrane</keyword>
<proteinExistence type="predicted"/>
<evidence type="ECO:0008006" key="4">
    <source>
        <dbReference type="Google" id="ProtNLM"/>
    </source>
</evidence>
<dbReference type="PATRIC" id="fig|45658.7.peg.3838"/>
<feature type="transmembrane region" description="Helical" evidence="1">
    <location>
        <begin position="79"/>
        <end position="98"/>
    </location>
</feature>
<evidence type="ECO:0000313" key="2">
    <source>
        <dbReference type="EMBL" id="ANU38907.1"/>
    </source>
</evidence>
<organism evidence="2 3">
    <name type="scientific">Vibrio scophthalmi</name>
    <dbReference type="NCBI Taxonomy" id="45658"/>
    <lineage>
        <taxon>Bacteria</taxon>
        <taxon>Pseudomonadati</taxon>
        <taxon>Pseudomonadota</taxon>
        <taxon>Gammaproteobacteria</taxon>
        <taxon>Vibrionales</taxon>
        <taxon>Vibrionaceae</taxon>
        <taxon>Vibrio</taxon>
    </lineage>
</organism>
<sequence>MRCFNHHEVDAVCSCKSCLIFLCPECAIKIEYGYVCSESCRENIEAIEQHHQIVLQEHKNIDRANEIVMRAMLARKKNYSHFIGFYILMALVTLASGIDRADYSYSVTFIAIFVILICYCAVRIRSLNVNMDELLDDAKNRKSVGE</sequence>
<evidence type="ECO:0000256" key="1">
    <source>
        <dbReference type="SAM" id="Phobius"/>
    </source>
</evidence>
<feature type="transmembrane region" description="Helical" evidence="1">
    <location>
        <begin position="104"/>
        <end position="122"/>
    </location>
</feature>
<dbReference type="GeneID" id="96874076"/>
<accession>A0A1C7FGR4</accession>
<reference evidence="2 3" key="1">
    <citation type="submission" date="2016-07" db="EMBL/GenBank/DDBJ databases">
        <title>Genome sequencing of Vibrio scophthalmi strain VS-05, an isolated from Paralichthys olivaceus.</title>
        <authorList>
            <person name="Han H.-J."/>
        </authorList>
    </citation>
    <scope>NUCLEOTIDE SEQUENCE [LARGE SCALE GENOMIC DNA]</scope>
    <source>
        <strain evidence="2 3">VS-05</strain>
    </source>
</reference>
<dbReference type="RefSeq" id="WP_065546552.1">
    <property type="nucleotide sequence ID" value="NZ_CP016415.1"/>
</dbReference>